<dbReference type="Proteomes" id="UP000184212">
    <property type="component" value="Unassembled WGS sequence"/>
</dbReference>
<dbReference type="STRING" id="947013.SAMN04488109_3248"/>
<keyword evidence="3" id="KW-1185">Reference proteome</keyword>
<evidence type="ECO:0000256" key="1">
    <source>
        <dbReference type="SAM" id="SignalP"/>
    </source>
</evidence>
<reference evidence="2 3" key="1">
    <citation type="submission" date="2016-11" db="EMBL/GenBank/DDBJ databases">
        <authorList>
            <person name="Jaros S."/>
            <person name="Januszkiewicz K."/>
            <person name="Wedrychowicz H."/>
        </authorList>
    </citation>
    <scope>NUCLEOTIDE SEQUENCE [LARGE SCALE GENOMIC DNA]</scope>
    <source>
        <strain evidence="2 3">DSM 24574</strain>
    </source>
</reference>
<evidence type="ECO:0000313" key="2">
    <source>
        <dbReference type="EMBL" id="SHH22536.1"/>
    </source>
</evidence>
<feature type="signal peptide" evidence="1">
    <location>
        <begin position="1"/>
        <end position="34"/>
    </location>
</feature>
<gene>
    <name evidence="2" type="ORF">SAMN04488109_3248</name>
</gene>
<sequence>MLGLFYEMQKNMKTHFIKALILVSLMCGYAATQANVHPDPAVRKDDSTKEQALTVLQSKCNVCHERQNPGKVFTVANMETHAPKIYKQVFVKQRMPRGNAIKLSQEEKDTLLRWLETQGVVVDKK</sequence>
<dbReference type="AlphaFoldDB" id="A0A1M5R942"/>
<keyword evidence="1" id="KW-0732">Signal</keyword>
<organism evidence="2 3">
    <name type="scientific">Chryseolinea serpens</name>
    <dbReference type="NCBI Taxonomy" id="947013"/>
    <lineage>
        <taxon>Bacteria</taxon>
        <taxon>Pseudomonadati</taxon>
        <taxon>Bacteroidota</taxon>
        <taxon>Cytophagia</taxon>
        <taxon>Cytophagales</taxon>
        <taxon>Fulvivirgaceae</taxon>
        <taxon>Chryseolinea</taxon>
    </lineage>
</organism>
<name>A0A1M5R942_9BACT</name>
<proteinExistence type="predicted"/>
<accession>A0A1M5R942</accession>
<evidence type="ECO:0000313" key="3">
    <source>
        <dbReference type="Proteomes" id="UP000184212"/>
    </source>
</evidence>
<feature type="chain" id="PRO_5013268567" description="Haem-binding domain-containing protein" evidence="1">
    <location>
        <begin position="35"/>
        <end position="125"/>
    </location>
</feature>
<evidence type="ECO:0008006" key="4">
    <source>
        <dbReference type="Google" id="ProtNLM"/>
    </source>
</evidence>
<protein>
    <recommendedName>
        <fullName evidence="4">Haem-binding domain-containing protein</fullName>
    </recommendedName>
</protein>
<dbReference type="EMBL" id="FQWQ01000002">
    <property type="protein sequence ID" value="SHH22536.1"/>
    <property type="molecule type" value="Genomic_DNA"/>
</dbReference>